<feature type="transmembrane region" description="Helical" evidence="1">
    <location>
        <begin position="6"/>
        <end position="28"/>
    </location>
</feature>
<name>A0A979GMH8_CHIPD</name>
<keyword evidence="1" id="KW-0472">Membrane</keyword>
<reference evidence="3" key="1">
    <citation type="submission" date="2009-08" db="EMBL/GenBank/DDBJ databases">
        <title>The complete genome of Chitinophaga pinensis DSM 2588.</title>
        <authorList>
            <consortium name="US DOE Joint Genome Institute (JGI-PGF)"/>
            <person name="Lucas S."/>
            <person name="Copeland A."/>
            <person name="Lapidus A."/>
            <person name="Glavina del Rio T."/>
            <person name="Dalin E."/>
            <person name="Tice H."/>
            <person name="Bruce D."/>
            <person name="Goodwin L."/>
            <person name="Pitluck S."/>
            <person name="Kyrpides N."/>
            <person name="Mavromatis K."/>
            <person name="Ivanova N."/>
            <person name="Mikhailova N."/>
            <person name="Sims D."/>
            <person name="Meinche L."/>
            <person name="Brettin T."/>
            <person name="Detter J.C."/>
            <person name="Han C."/>
            <person name="Larimer F."/>
            <person name="Land M."/>
            <person name="Hauser L."/>
            <person name="Markowitz V."/>
            <person name="Cheng J.-F."/>
            <person name="Hugenholtz P."/>
            <person name="Woyke T."/>
            <person name="Wu D."/>
            <person name="Spring S."/>
            <person name="Klenk H.-P."/>
            <person name="Eisen J.A."/>
        </authorList>
    </citation>
    <scope>NUCLEOTIDE SEQUENCE [LARGE SCALE GENOMIC DNA]</scope>
    <source>
        <strain evidence="3">ATCC 43595 / DSM 2588 / LMG 13176 / NBRC 15968 / NCIMB 11800 / UQM 2034</strain>
    </source>
</reference>
<protein>
    <submittedName>
        <fullName evidence="2">Uncharacterized protein</fullName>
    </submittedName>
</protein>
<evidence type="ECO:0000313" key="2">
    <source>
        <dbReference type="EMBL" id="ACU58477.1"/>
    </source>
</evidence>
<keyword evidence="1" id="KW-1133">Transmembrane helix</keyword>
<accession>A0A979GMH8</accession>
<dbReference type="EMBL" id="CP001699">
    <property type="protein sequence ID" value="ACU58477.1"/>
    <property type="molecule type" value="Genomic_DNA"/>
</dbReference>
<evidence type="ECO:0000256" key="1">
    <source>
        <dbReference type="SAM" id="Phobius"/>
    </source>
</evidence>
<dbReference type="Proteomes" id="UP000002215">
    <property type="component" value="Chromosome"/>
</dbReference>
<dbReference type="AlphaFoldDB" id="A0A979GMH8"/>
<gene>
    <name evidence="2" type="ordered locus">Cpin_0979</name>
</gene>
<sequence>MKKFFFKQISVLNLVILVVSGITTIVYANRPSLKKGSFAANGKLQATATPRIANQVTCKMISSGAATCFDTITNGSVCERGSNTTMLGFISSMTLEVNCSINNQCTTIGDVS</sequence>
<dbReference type="KEGG" id="cpi:Cpin_0979"/>
<proteinExistence type="predicted"/>
<organism evidence="2 3">
    <name type="scientific">Chitinophaga pinensis (strain ATCC 43595 / DSM 2588 / LMG 13176 / NBRC 15968 / NCIMB 11800 / UQM 2034)</name>
    <dbReference type="NCBI Taxonomy" id="485918"/>
    <lineage>
        <taxon>Bacteria</taxon>
        <taxon>Pseudomonadati</taxon>
        <taxon>Bacteroidota</taxon>
        <taxon>Chitinophagia</taxon>
        <taxon>Chitinophagales</taxon>
        <taxon>Chitinophagaceae</taxon>
        <taxon>Chitinophaga</taxon>
    </lineage>
</organism>
<keyword evidence="1" id="KW-0812">Transmembrane</keyword>
<evidence type="ECO:0000313" key="3">
    <source>
        <dbReference type="Proteomes" id="UP000002215"/>
    </source>
</evidence>
<reference evidence="2 3" key="2">
    <citation type="journal article" date="2010" name="Stand. Genomic Sci.">
        <title>Complete genome sequence of Chitinophaga pinensis type strain (UQM 2034).</title>
        <authorList>
            <person name="Glavina Del Rio T."/>
            <person name="Abt B."/>
            <person name="Spring S."/>
            <person name="Lapidus A."/>
            <person name="Nolan M."/>
            <person name="Tice H."/>
            <person name="Copeland A."/>
            <person name="Cheng J.F."/>
            <person name="Chen F."/>
            <person name="Bruce D."/>
            <person name="Goodwin L."/>
            <person name="Pitluck S."/>
            <person name="Ivanova N."/>
            <person name="Mavromatis K."/>
            <person name="Mikhailova N."/>
            <person name="Pati A."/>
            <person name="Chen A."/>
            <person name="Palaniappan K."/>
            <person name="Land M."/>
            <person name="Hauser L."/>
            <person name="Chang Y.J."/>
            <person name="Jeffries C.D."/>
            <person name="Chain P."/>
            <person name="Saunders E."/>
            <person name="Detter J.C."/>
            <person name="Brettin T."/>
            <person name="Rohde M."/>
            <person name="Goker M."/>
            <person name="Bristow J."/>
            <person name="Eisen J.A."/>
            <person name="Markowitz V."/>
            <person name="Hugenholtz P."/>
            <person name="Kyrpides N.C."/>
            <person name="Klenk H.P."/>
            <person name="Lucas S."/>
        </authorList>
    </citation>
    <scope>NUCLEOTIDE SEQUENCE [LARGE SCALE GENOMIC DNA]</scope>
    <source>
        <strain evidence="3">ATCC 43595 / DSM 2588 / LMG 13176 / NBRC 15968 / NCIMB 11800 / UQM 2034</strain>
    </source>
</reference>